<dbReference type="InterPro" id="IPR015421">
    <property type="entry name" value="PyrdxlP-dep_Trfase_major"/>
</dbReference>
<dbReference type="EC" id="2.6.1.52" evidence="4"/>
<evidence type="ECO:0000256" key="11">
    <source>
        <dbReference type="ARBA" id="ARBA00049007"/>
    </source>
</evidence>
<evidence type="ECO:0000256" key="4">
    <source>
        <dbReference type="ARBA" id="ARBA00013030"/>
    </source>
</evidence>
<dbReference type="GO" id="GO:0008453">
    <property type="term" value="F:alanine-glyoxylate transaminase activity"/>
    <property type="evidence" value="ECO:0007669"/>
    <property type="project" value="TreeGrafter"/>
</dbReference>
<comment type="catalytic activity">
    <reaction evidence="11">
        <text>O-phospho-L-serine + 2-oxoglutarate = 3-phosphooxypyruvate + L-glutamate</text>
        <dbReference type="Rhea" id="RHEA:14329"/>
        <dbReference type="ChEBI" id="CHEBI:16810"/>
        <dbReference type="ChEBI" id="CHEBI:18110"/>
        <dbReference type="ChEBI" id="CHEBI:29985"/>
        <dbReference type="ChEBI" id="CHEBI:57524"/>
        <dbReference type="EC" id="2.6.1.52"/>
    </reaction>
</comment>
<evidence type="ECO:0000256" key="12">
    <source>
        <dbReference type="SAM" id="MobiDB-lite"/>
    </source>
</evidence>
<dbReference type="InterPro" id="IPR015422">
    <property type="entry name" value="PyrdxlP-dep_Trfase_small"/>
</dbReference>
<dbReference type="PIRSF" id="PIRSF000525">
    <property type="entry name" value="SerC"/>
    <property type="match status" value="1"/>
</dbReference>
<evidence type="ECO:0000256" key="2">
    <source>
        <dbReference type="ARBA" id="ARBA00005099"/>
    </source>
</evidence>
<evidence type="ECO:0000256" key="3">
    <source>
        <dbReference type="ARBA" id="ARBA00006904"/>
    </source>
</evidence>
<dbReference type="PANTHER" id="PTHR21152:SF40">
    <property type="entry name" value="ALANINE--GLYOXYLATE AMINOTRANSFERASE"/>
    <property type="match status" value="1"/>
</dbReference>
<dbReference type="RefSeq" id="WP_271186491.1">
    <property type="nucleotide sequence ID" value="NZ_BSFE01000003.1"/>
</dbReference>
<sequence>MADDTLTAPARTDNPKPMLRPADPRFSCGPVKKYPGWSWEALADAPLSRTHRAGTAIQRIKESLERTRALLALPDDYHVALMPGSDTGAMEAAMWSLLGARGTDVFSWDVFGNKWTSDARDELKLDDLRTFQTPAGTLPDLSKYDGKRDAVFTLNGTAAGVCIPDYDWIDADREGLTLCDATSAAFAVDIDWSKIDVLTFSWQKCMGGEAQHGMLVMGPRAIDRLNSFRPDRPIPAILQLHKNGKADMALYEGSTLNTPSLMAVEDYLAALKWGSRIGGLPELIRRSKTNFETLDAWVRQSDWIDYLCEDEGARSPISVALKYVAPEAAALDTEQQWALTKGITTLLERENAGLDVNMHRASVPGIRIWCGPTIEADDLAALGPWLDWAYREALDAL</sequence>
<keyword evidence="8" id="KW-0808">Transferase</keyword>
<dbReference type="InterPro" id="IPR006271">
    <property type="entry name" value="Pser_aminoTfrase_methanosarc"/>
</dbReference>
<dbReference type="EMBL" id="BSFE01000003">
    <property type="protein sequence ID" value="GLK52127.1"/>
    <property type="molecule type" value="Genomic_DNA"/>
</dbReference>
<evidence type="ECO:0000256" key="10">
    <source>
        <dbReference type="ARBA" id="ARBA00023299"/>
    </source>
</evidence>
<dbReference type="InterPro" id="IPR022278">
    <property type="entry name" value="Pser_aminoTfrase"/>
</dbReference>
<comment type="pathway">
    <text evidence="2">Amino-acid biosynthesis; L-serine biosynthesis; L-serine from 3-phospho-D-glycerate: step 2/3.</text>
</comment>
<dbReference type="InterPro" id="IPR015424">
    <property type="entry name" value="PyrdxlP-dep_Trfase"/>
</dbReference>
<dbReference type="SUPFAM" id="SSF53383">
    <property type="entry name" value="PLP-dependent transferases"/>
    <property type="match status" value="1"/>
</dbReference>
<evidence type="ECO:0000256" key="5">
    <source>
        <dbReference type="ARBA" id="ARBA00022490"/>
    </source>
</evidence>
<dbReference type="Gene3D" id="3.90.1150.10">
    <property type="entry name" value="Aspartate Aminotransferase, domain 1"/>
    <property type="match status" value="1"/>
</dbReference>
<feature type="region of interest" description="Disordered" evidence="12">
    <location>
        <begin position="1"/>
        <end position="24"/>
    </location>
</feature>
<comment type="similarity">
    <text evidence="3">Belongs to the class-V pyridoxal-phosphate-dependent aminotransferase family. SerC subfamily.</text>
</comment>
<dbReference type="GO" id="GO:0006564">
    <property type="term" value="P:L-serine biosynthetic process"/>
    <property type="evidence" value="ECO:0007669"/>
    <property type="project" value="UniProtKB-KW"/>
</dbReference>
<keyword evidence="6 13" id="KW-0032">Aminotransferase</keyword>
<evidence type="ECO:0000313" key="13">
    <source>
        <dbReference type="EMBL" id="GLK52127.1"/>
    </source>
</evidence>
<evidence type="ECO:0000256" key="9">
    <source>
        <dbReference type="ARBA" id="ARBA00022898"/>
    </source>
</evidence>
<keyword evidence="7" id="KW-0028">Amino-acid biosynthesis</keyword>
<evidence type="ECO:0000256" key="7">
    <source>
        <dbReference type="ARBA" id="ARBA00022605"/>
    </source>
</evidence>
<comment type="cofactor">
    <cofactor evidence="1">
        <name>pyridoxal 5'-phosphate</name>
        <dbReference type="ChEBI" id="CHEBI:597326"/>
    </cofactor>
</comment>
<dbReference type="NCBIfam" id="NF002841">
    <property type="entry name" value="PRK03080.1-2"/>
    <property type="match status" value="1"/>
</dbReference>
<organism evidence="13 14">
    <name type="scientific">Maricaulis virginensis</name>
    <dbReference type="NCBI Taxonomy" id="144022"/>
    <lineage>
        <taxon>Bacteria</taxon>
        <taxon>Pseudomonadati</taxon>
        <taxon>Pseudomonadota</taxon>
        <taxon>Alphaproteobacteria</taxon>
        <taxon>Maricaulales</taxon>
        <taxon>Maricaulaceae</taxon>
        <taxon>Maricaulis</taxon>
    </lineage>
</organism>
<dbReference type="GO" id="GO:0019265">
    <property type="term" value="P:glycine biosynthetic process, by transamination of glyoxylate"/>
    <property type="evidence" value="ECO:0007669"/>
    <property type="project" value="TreeGrafter"/>
</dbReference>
<keyword evidence="9" id="KW-0663">Pyridoxal phosphate</keyword>
<evidence type="ECO:0000313" key="14">
    <source>
        <dbReference type="Proteomes" id="UP001143486"/>
    </source>
</evidence>
<evidence type="ECO:0000256" key="8">
    <source>
        <dbReference type="ARBA" id="ARBA00022679"/>
    </source>
</evidence>
<comment type="caution">
    <text evidence="13">The sequence shown here is derived from an EMBL/GenBank/DDBJ whole genome shotgun (WGS) entry which is preliminary data.</text>
</comment>
<dbReference type="GO" id="GO:0004760">
    <property type="term" value="F:L-serine-pyruvate transaminase activity"/>
    <property type="evidence" value="ECO:0007669"/>
    <property type="project" value="TreeGrafter"/>
</dbReference>
<gene>
    <name evidence="13" type="ORF">GCM10017621_16350</name>
</gene>
<reference evidence="13" key="2">
    <citation type="submission" date="2023-01" db="EMBL/GenBank/DDBJ databases">
        <authorList>
            <person name="Sun Q."/>
            <person name="Evtushenko L."/>
        </authorList>
    </citation>
    <scope>NUCLEOTIDE SEQUENCE</scope>
    <source>
        <strain evidence="13">VKM B-1513</strain>
    </source>
</reference>
<keyword evidence="14" id="KW-1185">Reference proteome</keyword>
<keyword evidence="5" id="KW-0963">Cytoplasm</keyword>
<evidence type="ECO:0000256" key="1">
    <source>
        <dbReference type="ARBA" id="ARBA00001933"/>
    </source>
</evidence>
<dbReference type="GO" id="GO:0004648">
    <property type="term" value="F:O-phospho-L-serine:2-oxoglutarate aminotransferase activity"/>
    <property type="evidence" value="ECO:0007669"/>
    <property type="project" value="UniProtKB-EC"/>
</dbReference>
<dbReference type="AlphaFoldDB" id="A0A9W6IKU3"/>
<protein>
    <recommendedName>
        <fullName evidence="4">phosphoserine transaminase</fullName>
        <ecNumber evidence="4">2.6.1.52</ecNumber>
    </recommendedName>
</protein>
<dbReference type="PANTHER" id="PTHR21152">
    <property type="entry name" value="AMINOTRANSFERASE CLASS V"/>
    <property type="match status" value="1"/>
</dbReference>
<accession>A0A9W6IKU3</accession>
<keyword evidence="10" id="KW-0718">Serine biosynthesis</keyword>
<dbReference type="Proteomes" id="UP001143486">
    <property type="component" value="Unassembled WGS sequence"/>
</dbReference>
<dbReference type="Gene3D" id="3.40.640.10">
    <property type="entry name" value="Type I PLP-dependent aspartate aminotransferase-like (Major domain)"/>
    <property type="match status" value="1"/>
</dbReference>
<proteinExistence type="inferred from homology"/>
<dbReference type="NCBIfam" id="TIGR01365">
    <property type="entry name" value="serC_2"/>
    <property type="match status" value="1"/>
</dbReference>
<reference evidence="13" key="1">
    <citation type="journal article" date="2014" name="Int. J. Syst. Evol. Microbiol.">
        <title>Complete genome sequence of Corynebacterium casei LMG S-19264T (=DSM 44701T), isolated from a smear-ripened cheese.</title>
        <authorList>
            <consortium name="US DOE Joint Genome Institute (JGI-PGF)"/>
            <person name="Walter F."/>
            <person name="Albersmeier A."/>
            <person name="Kalinowski J."/>
            <person name="Ruckert C."/>
        </authorList>
    </citation>
    <scope>NUCLEOTIDE SEQUENCE</scope>
    <source>
        <strain evidence="13">VKM B-1513</strain>
    </source>
</reference>
<evidence type="ECO:0000256" key="6">
    <source>
        <dbReference type="ARBA" id="ARBA00022576"/>
    </source>
</evidence>
<dbReference type="CDD" id="cd01494">
    <property type="entry name" value="AAT_I"/>
    <property type="match status" value="1"/>
</dbReference>
<name>A0A9W6IKU3_9PROT</name>